<evidence type="ECO:0000313" key="1">
    <source>
        <dbReference type="EMBL" id="VXA56945.1"/>
    </source>
</evidence>
<sequence length="40" mass="4936">MAYFCLDHKWLKQIGHENEKNVDWLWVGDRYRLIEPSMGR</sequence>
<dbReference type="Proteomes" id="UP000430404">
    <property type="component" value="Unassembled WGS sequence"/>
</dbReference>
<dbReference type="AlphaFoldDB" id="A0A653K8D7"/>
<dbReference type="EMBL" id="CABWKZ010000024">
    <property type="protein sequence ID" value="VXA56945.1"/>
    <property type="molecule type" value="Genomic_DNA"/>
</dbReference>
<gene>
    <name evidence="1" type="ORF">ACI8B_300076</name>
</gene>
<protein>
    <submittedName>
        <fullName evidence="1">Uncharacterized protein</fullName>
    </submittedName>
</protein>
<evidence type="ECO:0000313" key="2">
    <source>
        <dbReference type="Proteomes" id="UP000430404"/>
    </source>
</evidence>
<organism evidence="1 2">
    <name type="scientific">Acinetobacter proteolyticus</name>
    <dbReference type="NCBI Taxonomy" id="1776741"/>
    <lineage>
        <taxon>Bacteria</taxon>
        <taxon>Pseudomonadati</taxon>
        <taxon>Pseudomonadota</taxon>
        <taxon>Gammaproteobacteria</taxon>
        <taxon>Moraxellales</taxon>
        <taxon>Moraxellaceae</taxon>
        <taxon>Acinetobacter</taxon>
    </lineage>
</organism>
<accession>A0A653K8D7</accession>
<proteinExistence type="predicted"/>
<reference evidence="1 2" key="1">
    <citation type="submission" date="2019-10" db="EMBL/GenBank/DDBJ databases">
        <authorList>
            <person name="Karimi E."/>
        </authorList>
    </citation>
    <scope>NUCLEOTIDE SEQUENCE [LARGE SCALE GENOMIC DNA]</scope>
    <source>
        <strain evidence="1">Acinetobacter sp. 8BE</strain>
    </source>
</reference>
<name>A0A653K8D7_9GAMM</name>